<evidence type="ECO:0000259" key="1">
    <source>
        <dbReference type="Pfam" id="PF09557"/>
    </source>
</evidence>
<organism evidence="2 3">
    <name type="scientific">Solirubrum puertoriconensis</name>
    <dbReference type="NCBI Taxonomy" id="1751427"/>
    <lineage>
        <taxon>Bacteria</taxon>
        <taxon>Pseudomonadati</taxon>
        <taxon>Bacteroidota</taxon>
        <taxon>Cytophagia</taxon>
        <taxon>Cytophagales</taxon>
    </lineage>
</organism>
<dbReference type="NCBIfam" id="TIGR02271">
    <property type="entry name" value="YsnF/AvaK domain"/>
    <property type="match status" value="1"/>
</dbReference>
<dbReference type="AlphaFoldDB" id="A0A9X0L5Q5"/>
<dbReference type="InterPro" id="IPR019060">
    <property type="entry name" value="DUF2382"/>
</dbReference>
<dbReference type="Pfam" id="PF09557">
    <property type="entry name" value="DUF2382"/>
    <property type="match status" value="1"/>
</dbReference>
<evidence type="ECO:0000313" key="2">
    <source>
        <dbReference type="EMBL" id="KUG08943.1"/>
    </source>
</evidence>
<feature type="domain" description="DUF2382" evidence="1">
    <location>
        <begin position="21"/>
        <end position="130"/>
    </location>
</feature>
<reference evidence="2 3" key="1">
    <citation type="submission" date="2015-11" db="EMBL/GenBank/DDBJ databases">
        <title>Solirubrum puertoriconensis gen. nov. an environmental bacteria isolated in Puerto Rico.</title>
        <authorList>
            <person name="Cuebas-Irizarry M.F."/>
            <person name="Montalvo-Rodriguez R."/>
        </authorList>
    </citation>
    <scope>NUCLEOTIDE SEQUENCE [LARGE SCALE GENOMIC DNA]</scope>
    <source>
        <strain evidence="2 3">MC1A</strain>
    </source>
</reference>
<proteinExistence type="predicted"/>
<dbReference type="InterPro" id="IPR052967">
    <property type="entry name" value="Stress_Response_Assoc"/>
</dbReference>
<keyword evidence="3" id="KW-1185">Reference proteome</keyword>
<sequence length="143" mass="16241">MTPPNASNQPLVQPEQPVVIPVIAEQLQVERGVVETGRIRVTKQVHEEHQEITAPTVREEIEVERVPINQYVDVAPPAVRYEGDTTIMPVLREVLAVEKRILFVEEVRITKRQVQAETTQPVTLRKEEIIVERVMNDPNQPAG</sequence>
<evidence type="ECO:0000313" key="3">
    <source>
        <dbReference type="Proteomes" id="UP000054223"/>
    </source>
</evidence>
<dbReference type="PANTHER" id="PTHR38463">
    <property type="entry name" value="STRESS RESPONSE PROTEIN YSNF"/>
    <property type="match status" value="1"/>
</dbReference>
<dbReference type="EMBL" id="LNAL01000006">
    <property type="protein sequence ID" value="KUG08943.1"/>
    <property type="molecule type" value="Genomic_DNA"/>
</dbReference>
<dbReference type="PANTHER" id="PTHR38463:SF1">
    <property type="entry name" value="STRESS RESPONSE PROTEIN YSNF"/>
    <property type="match status" value="1"/>
</dbReference>
<accession>A0A9X0L5Q5</accession>
<dbReference type="Proteomes" id="UP000054223">
    <property type="component" value="Unassembled WGS sequence"/>
</dbReference>
<name>A0A9X0L5Q5_SOLP1</name>
<gene>
    <name evidence="2" type="ORF">ASU33_09150</name>
</gene>
<protein>
    <recommendedName>
        <fullName evidence="1">DUF2382 domain-containing protein</fullName>
    </recommendedName>
</protein>
<comment type="caution">
    <text evidence="2">The sequence shown here is derived from an EMBL/GenBank/DDBJ whole genome shotgun (WGS) entry which is preliminary data.</text>
</comment>